<proteinExistence type="predicted"/>
<keyword evidence="5" id="KW-1185">Reference proteome</keyword>
<dbReference type="SUPFAM" id="SSF47473">
    <property type="entry name" value="EF-hand"/>
    <property type="match status" value="1"/>
</dbReference>
<evidence type="ECO:0000313" key="3">
    <source>
        <dbReference type="EMBL" id="CAL1161553.1"/>
    </source>
</evidence>
<sequence length="221" mass="25148">MALVPRVPFQKLHPSQLPGVKSLVRPRDVRVAAVQCSSKMGSKEAVKENAAKMETLARRAAGKGAKIIVFPEASLTGYTSQPFLHNWHRPERGLQARFAGINPKGIVPRLESPIQDKDFDALLDNMDLSRDGTIHWHEVMHSEGFEQLPKDVKKKFQKAFVRADRDEDLVLTLEEFKHFYRDTERIMQERDLKLVNEARARLEAKKKATAEAEAQQKGKEL</sequence>
<protein>
    <submittedName>
        <fullName evidence="4">EF-hand domain-containing protein</fullName>
    </submittedName>
</protein>
<dbReference type="Pfam" id="PF00795">
    <property type="entry name" value="CN_hydrolase"/>
    <property type="match status" value="1"/>
</dbReference>
<dbReference type="Gene3D" id="3.60.110.10">
    <property type="entry name" value="Carbon-nitrogen hydrolase"/>
    <property type="match status" value="1"/>
</dbReference>
<accession>A0A9P1DGF8</accession>
<dbReference type="InterPro" id="IPR003010">
    <property type="entry name" value="C-N_Hydrolase"/>
</dbReference>
<gene>
    <name evidence="2" type="ORF">C1SCF055_LOCUS33642</name>
</gene>
<reference evidence="3" key="2">
    <citation type="submission" date="2024-04" db="EMBL/GenBank/DDBJ databases">
        <authorList>
            <person name="Chen Y."/>
            <person name="Shah S."/>
            <person name="Dougan E. K."/>
            <person name="Thang M."/>
            <person name="Chan C."/>
        </authorList>
    </citation>
    <scope>NUCLEOTIDE SEQUENCE [LARGE SCALE GENOMIC DNA]</scope>
</reference>
<dbReference type="PROSITE" id="PS50222">
    <property type="entry name" value="EF_HAND_2"/>
    <property type="match status" value="1"/>
</dbReference>
<dbReference type="Gene3D" id="1.10.238.10">
    <property type="entry name" value="EF-hand"/>
    <property type="match status" value="1"/>
</dbReference>
<evidence type="ECO:0000313" key="2">
    <source>
        <dbReference type="EMBL" id="CAI4008178.1"/>
    </source>
</evidence>
<comment type="caution">
    <text evidence="2">The sequence shown here is derived from an EMBL/GenBank/DDBJ whole genome shotgun (WGS) entry which is preliminary data.</text>
</comment>
<dbReference type="OrthoDB" id="429281at2759"/>
<name>A0A9P1DGF8_9DINO</name>
<reference evidence="2" key="1">
    <citation type="submission" date="2022-10" db="EMBL/GenBank/DDBJ databases">
        <authorList>
            <person name="Chen Y."/>
            <person name="Dougan E. K."/>
            <person name="Chan C."/>
            <person name="Rhodes N."/>
            <person name="Thang M."/>
        </authorList>
    </citation>
    <scope>NUCLEOTIDE SEQUENCE</scope>
</reference>
<dbReference type="EMBL" id="CAMXCT020004223">
    <property type="protein sequence ID" value="CAL1161553.1"/>
    <property type="molecule type" value="Genomic_DNA"/>
</dbReference>
<dbReference type="InterPro" id="IPR036526">
    <property type="entry name" value="C-N_Hydrolase_sf"/>
</dbReference>
<dbReference type="GO" id="GO:0005509">
    <property type="term" value="F:calcium ion binding"/>
    <property type="evidence" value="ECO:0007669"/>
    <property type="project" value="InterPro"/>
</dbReference>
<dbReference type="InterPro" id="IPR011992">
    <property type="entry name" value="EF-hand-dom_pair"/>
</dbReference>
<dbReference type="InterPro" id="IPR002048">
    <property type="entry name" value="EF_hand_dom"/>
</dbReference>
<feature type="domain" description="EF-hand" evidence="1">
    <location>
        <begin position="151"/>
        <end position="186"/>
    </location>
</feature>
<dbReference type="Proteomes" id="UP001152797">
    <property type="component" value="Unassembled WGS sequence"/>
</dbReference>
<evidence type="ECO:0000313" key="4">
    <source>
        <dbReference type="EMBL" id="CAL4795490.1"/>
    </source>
</evidence>
<dbReference type="SUPFAM" id="SSF56317">
    <property type="entry name" value="Carbon-nitrogen hydrolase"/>
    <property type="match status" value="1"/>
</dbReference>
<organism evidence="2">
    <name type="scientific">Cladocopium goreaui</name>
    <dbReference type="NCBI Taxonomy" id="2562237"/>
    <lineage>
        <taxon>Eukaryota</taxon>
        <taxon>Sar</taxon>
        <taxon>Alveolata</taxon>
        <taxon>Dinophyceae</taxon>
        <taxon>Suessiales</taxon>
        <taxon>Symbiodiniaceae</taxon>
        <taxon>Cladocopium</taxon>
    </lineage>
</organism>
<dbReference type="AlphaFoldDB" id="A0A9P1DGF8"/>
<dbReference type="EMBL" id="CAMXCT010004223">
    <property type="protein sequence ID" value="CAI4008178.1"/>
    <property type="molecule type" value="Genomic_DNA"/>
</dbReference>
<evidence type="ECO:0000259" key="1">
    <source>
        <dbReference type="PROSITE" id="PS50222"/>
    </source>
</evidence>
<dbReference type="EMBL" id="CAMXCT030004223">
    <property type="protein sequence ID" value="CAL4795490.1"/>
    <property type="molecule type" value="Genomic_DNA"/>
</dbReference>
<evidence type="ECO:0000313" key="5">
    <source>
        <dbReference type="Proteomes" id="UP001152797"/>
    </source>
</evidence>